<keyword evidence="4" id="KW-0560">Oxidoreductase</keyword>
<dbReference type="InterPro" id="IPR002401">
    <property type="entry name" value="Cyt_P450_E_grp-I"/>
</dbReference>
<evidence type="ECO:0000256" key="3">
    <source>
        <dbReference type="PIRSR" id="PIRSR602401-1"/>
    </source>
</evidence>
<dbReference type="InterPro" id="IPR001128">
    <property type="entry name" value="Cyt_P450"/>
</dbReference>
<dbReference type="EMBL" id="HBGN01032737">
    <property type="protein sequence ID" value="CAD9349852.1"/>
    <property type="molecule type" value="Transcribed_RNA"/>
</dbReference>
<evidence type="ECO:0008006" key="7">
    <source>
        <dbReference type="Google" id="ProtNLM"/>
    </source>
</evidence>
<dbReference type="Pfam" id="PF00067">
    <property type="entry name" value="p450"/>
    <property type="match status" value="1"/>
</dbReference>
<dbReference type="InterPro" id="IPR050121">
    <property type="entry name" value="Cytochrome_P450_monoxygenase"/>
</dbReference>
<proteinExistence type="inferred from homology"/>
<organism evidence="5">
    <name type="scientific">Ditylum brightwellii</name>
    <dbReference type="NCBI Taxonomy" id="49249"/>
    <lineage>
        <taxon>Eukaryota</taxon>
        <taxon>Sar</taxon>
        <taxon>Stramenopiles</taxon>
        <taxon>Ochrophyta</taxon>
        <taxon>Bacillariophyta</taxon>
        <taxon>Mediophyceae</taxon>
        <taxon>Lithodesmiophycidae</taxon>
        <taxon>Lithodesmiales</taxon>
        <taxon>Lithodesmiaceae</taxon>
        <taxon>Ditylum</taxon>
    </lineage>
</organism>
<gene>
    <name evidence="5" type="ORF">DBRI1063_LOCUS21158</name>
    <name evidence="6" type="ORF">DBRI1063_LOCUS21159</name>
</gene>
<dbReference type="InterPro" id="IPR036396">
    <property type="entry name" value="Cyt_P450_sf"/>
</dbReference>
<reference evidence="5" key="1">
    <citation type="submission" date="2021-01" db="EMBL/GenBank/DDBJ databases">
        <authorList>
            <person name="Corre E."/>
            <person name="Pelletier E."/>
            <person name="Niang G."/>
            <person name="Scheremetjew M."/>
            <person name="Finn R."/>
            <person name="Kale V."/>
            <person name="Holt S."/>
            <person name="Cochrane G."/>
            <person name="Meng A."/>
            <person name="Brown T."/>
            <person name="Cohen L."/>
        </authorList>
    </citation>
    <scope>NUCLEOTIDE SEQUENCE</scope>
    <source>
        <strain evidence="5">Pop2</strain>
    </source>
</reference>
<dbReference type="InterPro" id="IPR017972">
    <property type="entry name" value="Cyt_P450_CS"/>
</dbReference>
<dbReference type="Gene3D" id="1.10.630.10">
    <property type="entry name" value="Cytochrome P450"/>
    <property type="match status" value="1"/>
</dbReference>
<keyword evidence="3 4" id="KW-0349">Heme</keyword>
<comment type="similarity">
    <text evidence="2 4">Belongs to the cytochrome P450 family.</text>
</comment>
<dbReference type="SUPFAM" id="SSF48264">
    <property type="entry name" value="Cytochrome P450"/>
    <property type="match status" value="1"/>
</dbReference>
<dbReference type="GO" id="GO:0004497">
    <property type="term" value="F:monooxygenase activity"/>
    <property type="evidence" value="ECO:0007669"/>
    <property type="project" value="UniProtKB-KW"/>
</dbReference>
<dbReference type="PROSITE" id="PS00086">
    <property type="entry name" value="CYTOCHROME_P450"/>
    <property type="match status" value="1"/>
</dbReference>
<comment type="cofactor">
    <cofactor evidence="1 3">
        <name>heme</name>
        <dbReference type="ChEBI" id="CHEBI:30413"/>
    </cofactor>
</comment>
<evidence type="ECO:0000313" key="5">
    <source>
        <dbReference type="EMBL" id="CAD9349852.1"/>
    </source>
</evidence>
<name>A0A6U3U392_9STRA</name>
<keyword evidence="4" id="KW-0503">Monooxygenase</keyword>
<dbReference type="PRINTS" id="PR00385">
    <property type="entry name" value="P450"/>
</dbReference>
<dbReference type="PANTHER" id="PTHR24305:SF166">
    <property type="entry name" value="CYTOCHROME P450 12A4, MITOCHONDRIAL-RELATED"/>
    <property type="match status" value="1"/>
</dbReference>
<dbReference type="EMBL" id="HBGN01032738">
    <property type="protein sequence ID" value="CAD9349854.1"/>
    <property type="molecule type" value="Transcribed_RNA"/>
</dbReference>
<keyword evidence="3 4" id="KW-0408">Iron</keyword>
<dbReference type="PANTHER" id="PTHR24305">
    <property type="entry name" value="CYTOCHROME P450"/>
    <property type="match status" value="1"/>
</dbReference>
<protein>
    <recommendedName>
        <fullName evidence="7">Cytochrome P450</fullName>
    </recommendedName>
</protein>
<evidence type="ECO:0000313" key="6">
    <source>
        <dbReference type="EMBL" id="CAD9349854.1"/>
    </source>
</evidence>
<evidence type="ECO:0000256" key="2">
    <source>
        <dbReference type="ARBA" id="ARBA00010617"/>
    </source>
</evidence>
<feature type="binding site" description="axial binding residue" evidence="3">
    <location>
        <position position="500"/>
    </location>
    <ligand>
        <name>heme</name>
        <dbReference type="ChEBI" id="CHEBI:30413"/>
    </ligand>
    <ligandPart>
        <name>Fe</name>
        <dbReference type="ChEBI" id="CHEBI:18248"/>
    </ligandPart>
</feature>
<dbReference type="GO" id="GO:0020037">
    <property type="term" value="F:heme binding"/>
    <property type="evidence" value="ECO:0007669"/>
    <property type="project" value="InterPro"/>
</dbReference>
<dbReference type="PRINTS" id="PR00463">
    <property type="entry name" value="EP450I"/>
</dbReference>
<dbReference type="GO" id="GO:0005506">
    <property type="term" value="F:iron ion binding"/>
    <property type="evidence" value="ECO:0007669"/>
    <property type="project" value="InterPro"/>
</dbReference>
<evidence type="ECO:0000256" key="4">
    <source>
        <dbReference type="RuleBase" id="RU000461"/>
    </source>
</evidence>
<dbReference type="AlphaFoldDB" id="A0A6U3U392"/>
<dbReference type="GO" id="GO:0016705">
    <property type="term" value="F:oxidoreductase activity, acting on paired donors, with incorporation or reduction of molecular oxygen"/>
    <property type="evidence" value="ECO:0007669"/>
    <property type="project" value="InterPro"/>
</dbReference>
<sequence>MNLPSFLPLVGITSAWASDPTRATVWMLIALFSSWYFTKSISSTNKKKKPYPSVPDRHWLVGNSLRSSKDPWYSLGIHNLIQKLEDWQLRYGSIPSNSTGLLEVCVVGQTVLVVCNNAVAEEVCLLRPNKIVRDSTEREAVKSVGADGVFSAHGDIWRKDRRTMAPPLNLKNIRDYMPFLRTVTARLVQKWKTATTKASKDDNCVVVNQDVLSMTIDIIGLVAFDADFDSLRKDFSQEANDIKSMFQTMATRAMSPFRYWRIPVLGPMLDGSYWHMGRLQKRIGNIVKAFSDNNKTKDIIKQRSSTTYLEKILASSEQMSRHRLMGNLLTVFAAGSETTGTTITIGIWQLIHNHRELLPDLIKEVQAIPSLETTATYDELLEGLPQLRAFFYEINRLHGTTPGLFLETSEPVKVAGITHPAGTSFFVPLRMLGMLPGSGIPDGPNGESPATFCSQRWLVQREEDNDNASNNVNTKWNVVKPSAKTGVKMSSGFGTGVRICPGQDLAELEVVYCLACLLKNFDMTIPPNHAPVQWITKFTMTPDQDIRVCLKPKL</sequence>
<accession>A0A6U3U392</accession>
<evidence type="ECO:0000256" key="1">
    <source>
        <dbReference type="ARBA" id="ARBA00001971"/>
    </source>
</evidence>
<keyword evidence="3 4" id="KW-0479">Metal-binding</keyword>